<feature type="compositionally biased region" description="Basic and acidic residues" evidence="1">
    <location>
        <begin position="13"/>
        <end position="23"/>
    </location>
</feature>
<accession>A0ABR3VAC9</accession>
<protein>
    <submittedName>
        <fullName evidence="2">Uncharacterized protein</fullName>
    </submittedName>
</protein>
<comment type="caution">
    <text evidence="2">The sequence shown here is derived from an EMBL/GenBank/DDBJ whole genome shotgun (WGS) entry which is preliminary data.</text>
</comment>
<evidence type="ECO:0000313" key="3">
    <source>
        <dbReference type="Proteomes" id="UP001586593"/>
    </source>
</evidence>
<proteinExistence type="predicted"/>
<reference evidence="2 3" key="1">
    <citation type="journal article" date="2024" name="Commun. Biol.">
        <title>Comparative genomic analysis of thermophilic fungi reveals convergent evolutionary adaptations and gene losses.</title>
        <authorList>
            <person name="Steindorff A.S."/>
            <person name="Aguilar-Pontes M.V."/>
            <person name="Robinson A.J."/>
            <person name="Andreopoulos B."/>
            <person name="LaButti K."/>
            <person name="Kuo A."/>
            <person name="Mondo S."/>
            <person name="Riley R."/>
            <person name="Otillar R."/>
            <person name="Haridas S."/>
            <person name="Lipzen A."/>
            <person name="Grimwood J."/>
            <person name="Schmutz J."/>
            <person name="Clum A."/>
            <person name="Reid I.D."/>
            <person name="Moisan M.C."/>
            <person name="Butler G."/>
            <person name="Nguyen T.T.M."/>
            <person name="Dewar K."/>
            <person name="Conant G."/>
            <person name="Drula E."/>
            <person name="Henrissat B."/>
            <person name="Hansel C."/>
            <person name="Singer S."/>
            <person name="Hutchinson M.I."/>
            <person name="de Vries R.P."/>
            <person name="Natvig D.O."/>
            <person name="Powell A.J."/>
            <person name="Tsang A."/>
            <person name="Grigoriev I.V."/>
        </authorList>
    </citation>
    <scope>NUCLEOTIDE SEQUENCE [LARGE SCALE GENOMIC DNA]</scope>
    <source>
        <strain evidence="2 3">ATCC 24622</strain>
    </source>
</reference>
<dbReference type="Proteomes" id="UP001586593">
    <property type="component" value="Unassembled WGS sequence"/>
</dbReference>
<sequence>MATYDAGLAVPPRAEHVGHERSRATARGGSKYLKDRDKRQEKGGQKKLEIKIAGRVRWRKVAVGRACVREIGGGDGYGSRSVELRCPMAPSMPFACFLS</sequence>
<feature type="compositionally biased region" description="Basic and acidic residues" evidence="1">
    <location>
        <begin position="32"/>
        <end position="45"/>
    </location>
</feature>
<evidence type="ECO:0000256" key="1">
    <source>
        <dbReference type="SAM" id="MobiDB-lite"/>
    </source>
</evidence>
<gene>
    <name evidence="2" type="ORF">VTK73DRAFT_4269</name>
</gene>
<organism evidence="2 3">
    <name type="scientific">Phialemonium thermophilum</name>
    <dbReference type="NCBI Taxonomy" id="223376"/>
    <lineage>
        <taxon>Eukaryota</taxon>
        <taxon>Fungi</taxon>
        <taxon>Dikarya</taxon>
        <taxon>Ascomycota</taxon>
        <taxon>Pezizomycotina</taxon>
        <taxon>Sordariomycetes</taxon>
        <taxon>Sordariomycetidae</taxon>
        <taxon>Cephalothecales</taxon>
        <taxon>Cephalothecaceae</taxon>
        <taxon>Phialemonium</taxon>
    </lineage>
</organism>
<feature type="region of interest" description="Disordered" evidence="1">
    <location>
        <begin position="1"/>
        <end position="45"/>
    </location>
</feature>
<evidence type="ECO:0000313" key="2">
    <source>
        <dbReference type="EMBL" id="KAL1838678.1"/>
    </source>
</evidence>
<name>A0ABR3VAC9_9PEZI</name>
<dbReference type="EMBL" id="JAZHXJ010002441">
    <property type="protein sequence ID" value="KAL1838678.1"/>
    <property type="molecule type" value="Genomic_DNA"/>
</dbReference>
<keyword evidence="3" id="KW-1185">Reference proteome</keyword>